<evidence type="ECO:0000256" key="2">
    <source>
        <dbReference type="ARBA" id="ARBA00022692"/>
    </source>
</evidence>
<keyword evidence="3 6" id="KW-0256">Endoplasmic reticulum</keyword>
<keyword evidence="4 6" id="KW-1133">Transmembrane helix</keyword>
<dbReference type="GO" id="GO:0005789">
    <property type="term" value="C:endoplasmic reticulum membrane"/>
    <property type="evidence" value="ECO:0007669"/>
    <property type="project" value="UniProtKB-SubCell"/>
</dbReference>
<feature type="transmembrane region" description="Helical" evidence="6">
    <location>
        <begin position="238"/>
        <end position="262"/>
    </location>
</feature>
<proteinExistence type="predicted"/>
<dbReference type="STRING" id="3750.A0A498JRX2"/>
<keyword evidence="2 6" id="KW-0812">Transmembrane</keyword>
<dbReference type="Pfam" id="PF02453">
    <property type="entry name" value="Reticulon"/>
    <property type="match status" value="1"/>
</dbReference>
<comment type="caution">
    <text evidence="8">The sequence shown here is derived from an EMBL/GenBank/DDBJ whole genome shotgun (WGS) entry which is preliminary data.</text>
</comment>
<dbReference type="AlphaFoldDB" id="A0A498JRX2"/>
<evidence type="ECO:0000256" key="6">
    <source>
        <dbReference type="RuleBase" id="RU363132"/>
    </source>
</evidence>
<dbReference type="PROSITE" id="PS50845">
    <property type="entry name" value="RETICULON"/>
    <property type="match status" value="1"/>
</dbReference>
<feature type="transmembrane region" description="Helical" evidence="6">
    <location>
        <begin position="49"/>
        <end position="66"/>
    </location>
</feature>
<reference evidence="8 9" key="1">
    <citation type="submission" date="2018-10" db="EMBL/GenBank/DDBJ databases">
        <title>A high-quality apple genome assembly.</title>
        <authorList>
            <person name="Hu J."/>
        </authorList>
    </citation>
    <scope>NUCLEOTIDE SEQUENCE [LARGE SCALE GENOMIC DNA]</scope>
    <source>
        <strain evidence="9">cv. HFTH1</strain>
        <tissue evidence="8">Young leaf</tissue>
    </source>
</reference>
<dbReference type="PANTHER" id="PTHR10994:SF85">
    <property type="entry name" value="RETICULON-LIKE PROTEIN B9"/>
    <property type="match status" value="1"/>
</dbReference>
<evidence type="ECO:0000313" key="9">
    <source>
        <dbReference type="Proteomes" id="UP000290289"/>
    </source>
</evidence>
<evidence type="ECO:0000313" key="8">
    <source>
        <dbReference type="EMBL" id="RXH96584.1"/>
    </source>
</evidence>
<dbReference type="EMBL" id="RDQH01000332">
    <property type="protein sequence ID" value="RXH96584.1"/>
    <property type="molecule type" value="Genomic_DNA"/>
</dbReference>
<keyword evidence="5 6" id="KW-0472">Membrane</keyword>
<dbReference type="InterPro" id="IPR003388">
    <property type="entry name" value="Reticulon"/>
</dbReference>
<sequence length="287" mass="32210">MSRKPGLVYSSDSDDDGVIHGAKLFGRERPIYHVLGGGKVADVLLWRNIYVSAVLLIAMTGIWFLFEVVEYNFVTLLCHISITTLLVIFIWRMAAEIFKFPPPMVPQMILHENTFKQVASTAHKGFNHFLSRVLDSACGRDFPFFFLTIICLYILSVIGNYFSFLNLLYLGFICLETLPFLYERFEEDVDRLAGKISREIKRSYRKFDSQFLNKIPRGPMVRVSRERSISDGGGANWLVLWAALFSLCVVSAVVFSCAGGVAKEKTTATDTEYDGGEWACCGAACGA</sequence>
<dbReference type="InterPro" id="IPR045064">
    <property type="entry name" value="Reticulon-like"/>
</dbReference>
<dbReference type="Proteomes" id="UP000290289">
    <property type="component" value="Chromosome 6"/>
</dbReference>
<comment type="subcellular location">
    <subcellularLocation>
        <location evidence="1 6">Endoplasmic reticulum membrane</location>
        <topology evidence="1 6">Multi-pass membrane protein</topology>
    </subcellularLocation>
</comment>
<organism evidence="8 9">
    <name type="scientific">Malus domestica</name>
    <name type="common">Apple</name>
    <name type="synonym">Pyrus malus</name>
    <dbReference type="NCBI Taxonomy" id="3750"/>
    <lineage>
        <taxon>Eukaryota</taxon>
        <taxon>Viridiplantae</taxon>
        <taxon>Streptophyta</taxon>
        <taxon>Embryophyta</taxon>
        <taxon>Tracheophyta</taxon>
        <taxon>Spermatophyta</taxon>
        <taxon>Magnoliopsida</taxon>
        <taxon>eudicotyledons</taxon>
        <taxon>Gunneridae</taxon>
        <taxon>Pentapetalae</taxon>
        <taxon>rosids</taxon>
        <taxon>fabids</taxon>
        <taxon>Rosales</taxon>
        <taxon>Rosaceae</taxon>
        <taxon>Amygdaloideae</taxon>
        <taxon>Maleae</taxon>
        <taxon>Malus</taxon>
    </lineage>
</organism>
<evidence type="ECO:0000256" key="3">
    <source>
        <dbReference type="ARBA" id="ARBA00022824"/>
    </source>
</evidence>
<gene>
    <name evidence="8" type="ORF">DVH24_009088</name>
</gene>
<evidence type="ECO:0000256" key="1">
    <source>
        <dbReference type="ARBA" id="ARBA00004477"/>
    </source>
</evidence>
<dbReference type="GO" id="GO:0009617">
    <property type="term" value="P:response to bacterium"/>
    <property type="evidence" value="ECO:0007669"/>
    <property type="project" value="InterPro"/>
</dbReference>
<evidence type="ECO:0000256" key="5">
    <source>
        <dbReference type="ARBA" id="ARBA00023136"/>
    </source>
</evidence>
<feature type="transmembrane region" description="Helical" evidence="6">
    <location>
        <begin position="72"/>
        <end position="91"/>
    </location>
</feature>
<name>A0A498JRX2_MALDO</name>
<keyword evidence="9" id="KW-1185">Reference proteome</keyword>
<accession>A0A498JRX2</accession>
<dbReference type="PANTHER" id="PTHR10994">
    <property type="entry name" value="RETICULON"/>
    <property type="match status" value="1"/>
</dbReference>
<evidence type="ECO:0000259" key="7">
    <source>
        <dbReference type="PROSITE" id="PS50845"/>
    </source>
</evidence>
<evidence type="ECO:0000256" key="4">
    <source>
        <dbReference type="ARBA" id="ARBA00022989"/>
    </source>
</evidence>
<protein>
    <recommendedName>
        <fullName evidence="6">Reticulon-like protein</fullName>
    </recommendedName>
</protein>
<feature type="transmembrane region" description="Helical" evidence="6">
    <location>
        <begin position="142"/>
        <end position="162"/>
    </location>
</feature>
<feature type="domain" description="Reticulon" evidence="7">
    <location>
        <begin position="40"/>
        <end position="231"/>
    </location>
</feature>